<accession>A0ABD1E0J2</accession>
<protein>
    <submittedName>
        <fullName evidence="1">Uncharacterized protein</fullName>
    </submittedName>
</protein>
<proteinExistence type="predicted"/>
<dbReference type="EMBL" id="JBDJPC010000016">
    <property type="protein sequence ID" value="KAL1488090.1"/>
    <property type="molecule type" value="Genomic_DNA"/>
</dbReference>
<name>A0ABD1E0J2_HYPHA</name>
<dbReference type="Proteomes" id="UP001566132">
    <property type="component" value="Unassembled WGS sequence"/>
</dbReference>
<reference evidence="1 2" key="1">
    <citation type="submission" date="2024-05" db="EMBL/GenBank/DDBJ databases">
        <title>Genetic variation in Jamaican populations of the coffee berry borer (Hypothenemus hampei).</title>
        <authorList>
            <person name="Errbii M."/>
            <person name="Myrie A."/>
        </authorList>
    </citation>
    <scope>NUCLEOTIDE SEQUENCE [LARGE SCALE GENOMIC DNA]</scope>
    <source>
        <strain evidence="1">JA-Hopewell-2020-01-JO</strain>
        <tissue evidence="1">Whole body</tissue>
    </source>
</reference>
<keyword evidence="2" id="KW-1185">Reference proteome</keyword>
<sequence>MNHNWAKVKFVSPMKWSQPKCREDCYFCTTKILRVGNLKIDYAKVPSVKFPVRAHKSETSKHGDKRADYIDENCTVAKDSETDTSSYNDNSDSDFIAEKTAETFSQAVLNDLVKDLGLPNVTQNI</sequence>
<organism evidence="1 2">
    <name type="scientific">Hypothenemus hampei</name>
    <name type="common">Coffee berry borer</name>
    <dbReference type="NCBI Taxonomy" id="57062"/>
    <lineage>
        <taxon>Eukaryota</taxon>
        <taxon>Metazoa</taxon>
        <taxon>Ecdysozoa</taxon>
        <taxon>Arthropoda</taxon>
        <taxon>Hexapoda</taxon>
        <taxon>Insecta</taxon>
        <taxon>Pterygota</taxon>
        <taxon>Neoptera</taxon>
        <taxon>Endopterygota</taxon>
        <taxon>Coleoptera</taxon>
        <taxon>Polyphaga</taxon>
        <taxon>Cucujiformia</taxon>
        <taxon>Curculionidae</taxon>
        <taxon>Scolytinae</taxon>
        <taxon>Hypothenemus</taxon>
    </lineage>
</organism>
<comment type="caution">
    <text evidence="1">The sequence shown here is derived from an EMBL/GenBank/DDBJ whole genome shotgun (WGS) entry which is preliminary data.</text>
</comment>
<evidence type="ECO:0000313" key="2">
    <source>
        <dbReference type="Proteomes" id="UP001566132"/>
    </source>
</evidence>
<gene>
    <name evidence="1" type="ORF">ABEB36_015458</name>
</gene>
<evidence type="ECO:0000313" key="1">
    <source>
        <dbReference type="EMBL" id="KAL1488090.1"/>
    </source>
</evidence>
<dbReference type="AlphaFoldDB" id="A0ABD1E0J2"/>